<feature type="domain" description="Nudix hydrolase" evidence="6">
    <location>
        <begin position="21"/>
        <end position="166"/>
    </location>
</feature>
<dbReference type="Proteomes" id="UP001652623">
    <property type="component" value="Chromosome 9"/>
</dbReference>
<keyword evidence="3" id="KW-0479">Metal-binding</keyword>
<dbReference type="InterPro" id="IPR020084">
    <property type="entry name" value="NUDIX_hydrolase_CS"/>
</dbReference>
<evidence type="ECO:0000256" key="5">
    <source>
        <dbReference type="ARBA" id="ARBA00022842"/>
    </source>
</evidence>
<keyword evidence="5" id="KW-0460">Magnesium</keyword>
<dbReference type="GeneID" id="107428011"/>
<dbReference type="Gene3D" id="3.90.79.10">
    <property type="entry name" value="Nucleoside Triphosphate Pyrophosphohydrolase"/>
    <property type="match status" value="1"/>
</dbReference>
<protein>
    <submittedName>
        <fullName evidence="8">Nudix hydrolase 13, mitochondrial isoform X1</fullName>
    </submittedName>
</protein>
<organism evidence="7 8">
    <name type="scientific">Ziziphus jujuba</name>
    <name type="common">Chinese jujube</name>
    <name type="synonym">Ziziphus sativa</name>
    <dbReference type="NCBI Taxonomy" id="326968"/>
    <lineage>
        <taxon>Eukaryota</taxon>
        <taxon>Viridiplantae</taxon>
        <taxon>Streptophyta</taxon>
        <taxon>Embryophyta</taxon>
        <taxon>Tracheophyta</taxon>
        <taxon>Spermatophyta</taxon>
        <taxon>Magnoliopsida</taxon>
        <taxon>eudicotyledons</taxon>
        <taxon>Gunneridae</taxon>
        <taxon>Pentapetalae</taxon>
        <taxon>rosids</taxon>
        <taxon>fabids</taxon>
        <taxon>Rosales</taxon>
        <taxon>Rhamnaceae</taxon>
        <taxon>Paliureae</taxon>
        <taxon>Ziziphus</taxon>
    </lineage>
</organism>
<evidence type="ECO:0000256" key="1">
    <source>
        <dbReference type="ARBA" id="ARBA00001946"/>
    </source>
</evidence>
<comment type="cofactor">
    <cofactor evidence="1">
        <name>Mg(2+)</name>
        <dbReference type="ChEBI" id="CHEBI:18420"/>
    </cofactor>
</comment>
<evidence type="ECO:0000256" key="3">
    <source>
        <dbReference type="ARBA" id="ARBA00022723"/>
    </source>
</evidence>
<gene>
    <name evidence="8" type="primary">LOC107428011</name>
</gene>
<comment type="similarity">
    <text evidence="2">Belongs to the Nudix hydrolase family.</text>
</comment>
<dbReference type="GO" id="GO:0016462">
    <property type="term" value="F:pyrophosphatase activity"/>
    <property type="evidence" value="ECO:0007669"/>
    <property type="project" value="InterPro"/>
</dbReference>
<evidence type="ECO:0000313" key="7">
    <source>
        <dbReference type="Proteomes" id="UP001652623"/>
    </source>
</evidence>
<accession>A0A6P4AGZ9</accession>
<dbReference type="PANTHER" id="PTHR12629:SF58">
    <property type="entry name" value="NUDIX HYDROLASE 12, MITOCHONDRIAL"/>
    <property type="match status" value="1"/>
</dbReference>
<dbReference type="InterPro" id="IPR015797">
    <property type="entry name" value="NUDIX_hydrolase-like_dom_sf"/>
</dbReference>
<dbReference type="InterPro" id="IPR000086">
    <property type="entry name" value="NUDIX_hydrolase_dom"/>
</dbReference>
<dbReference type="AlphaFoldDB" id="A0A6P4AGZ9"/>
<sequence length="249" mass="28473">MSSSSLVIARTGRHRQRYENNLRLVSGCIPYRLREDKEDCSGNIENRIQVLMVSSPNRNDLVFPKGGWEDDENVLEAACREALEEAGVKGILRKTPLGIWEFRSKSRQNICSQEGGCKGYMFALEVTEELDTWPEQGNRDRKWVNTKEAFKLCRYEWMREALEKFVRVIAEDKEVETREETQIVENLGHLALPLTLPLPLQLPVSDVVVGDCQMIASNCYVKTSSSHHHVIASFPWHCAPQEVATDMSY</sequence>
<dbReference type="Pfam" id="PF00293">
    <property type="entry name" value="NUDIX"/>
    <property type="match status" value="1"/>
</dbReference>
<keyword evidence="7" id="KW-1185">Reference proteome</keyword>
<evidence type="ECO:0000256" key="2">
    <source>
        <dbReference type="ARBA" id="ARBA00005582"/>
    </source>
</evidence>
<evidence type="ECO:0000259" key="6">
    <source>
        <dbReference type="PROSITE" id="PS51462"/>
    </source>
</evidence>
<name>A0A6P4AGZ9_ZIZJJ</name>
<dbReference type="KEGG" id="zju:107428011"/>
<dbReference type="RefSeq" id="XP_015893936.4">
    <property type="nucleotide sequence ID" value="XM_016038450.4"/>
</dbReference>
<keyword evidence="4 8" id="KW-0378">Hydrolase</keyword>
<dbReference type="FunCoup" id="A0A6P4AGZ9">
    <property type="interactions" value="1286"/>
</dbReference>
<dbReference type="GO" id="GO:0005634">
    <property type="term" value="C:nucleus"/>
    <property type="evidence" value="ECO:0007669"/>
    <property type="project" value="TreeGrafter"/>
</dbReference>
<dbReference type="PROSITE" id="PS00893">
    <property type="entry name" value="NUDIX_BOX"/>
    <property type="match status" value="1"/>
</dbReference>
<dbReference type="SUPFAM" id="SSF55811">
    <property type="entry name" value="Nudix"/>
    <property type="match status" value="1"/>
</dbReference>
<evidence type="ECO:0000313" key="8">
    <source>
        <dbReference type="RefSeq" id="XP_015893936.4"/>
    </source>
</evidence>
<dbReference type="InterPro" id="IPR047198">
    <property type="entry name" value="DDP-like_NUDIX"/>
</dbReference>
<dbReference type="PANTHER" id="PTHR12629">
    <property type="entry name" value="DIPHOSPHOINOSITOL POLYPHOSPHATE PHOSPHOHYDROLASE"/>
    <property type="match status" value="1"/>
</dbReference>
<dbReference type="GO" id="GO:0046872">
    <property type="term" value="F:metal ion binding"/>
    <property type="evidence" value="ECO:0007669"/>
    <property type="project" value="UniProtKB-KW"/>
</dbReference>
<dbReference type="PROSITE" id="PS51462">
    <property type="entry name" value="NUDIX"/>
    <property type="match status" value="1"/>
</dbReference>
<dbReference type="InParanoid" id="A0A6P4AGZ9"/>
<dbReference type="CDD" id="cd04666">
    <property type="entry name" value="NUDIX_DIPP2_like_Nudt4"/>
    <property type="match status" value="1"/>
</dbReference>
<evidence type="ECO:0000256" key="4">
    <source>
        <dbReference type="ARBA" id="ARBA00022801"/>
    </source>
</evidence>
<proteinExistence type="inferred from homology"/>
<dbReference type="GO" id="GO:0005739">
    <property type="term" value="C:mitochondrion"/>
    <property type="evidence" value="ECO:0007669"/>
    <property type="project" value="UniProtKB-SubCell"/>
</dbReference>
<reference evidence="8" key="1">
    <citation type="submission" date="2025-08" db="UniProtKB">
        <authorList>
            <consortium name="RefSeq"/>
        </authorList>
    </citation>
    <scope>IDENTIFICATION</scope>
    <source>
        <tissue evidence="8">Seedling</tissue>
    </source>
</reference>